<sequence>MCGIAGIISPGHSLVQQHRLQSMANALKHRGPDGEGFWINTQQTIGFAHRRLAIIDLSDAAAQPLHYLHYTIIFNGEIYNYSELKETLQLKGYHFKTASDTEVIPAAYDYWGINCLDHFDGMFAFALWNEKEQQLILARDRFGEKPLYYHADYLQRGRFQQFLFASEMKPLWAVGVPKHLEGTMMLNYLTLGYVQNPIKKTATFYSNIISLPPGHYLTVNTSQGRVQMKRWYKFETVAKDFSKASNTYVETFHSLLLKSVEKRLRSDVSIGTSLSGGIDSSCIIAAINAVKDVTKQWKHIGFTAVFPDFEKDETAYSSQVAKHFNIDQKIIDPSADDWAKYFQQLMYHQEEPLQSSSVLTQFMVYKLAKENNITVLLDGQGADEILGGYKKYAHWYLQELFIKDTSQYFKERKLLQQHDLLESWGWRNYAAAMFPDKAAHALQQKAIKQQNNNAFINRDFLFNYRNEDTLQKPVVKQLEDILYYNTFNIGLPELLRYADRNSMAHSREVRLPFLNHELVQFVFSLPAGFKIKDGFTKWILRKSMEEYIPKEIIWRKGKVGFEPPQKEWMQHKRVQEMIIEGRKKLVKEKVLMPSVTNTPIQPKAAHEADNFDWRYLCAAAIFNSTSE</sequence>
<dbReference type="Pfam" id="PF00733">
    <property type="entry name" value="Asn_synthase"/>
    <property type="match status" value="1"/>
</dbReference>
<proteinExistence type="inferred from homology"/>
<feature type="active site" description="For GATase activity" evidence="8">
    <location>
        <position position="2"/>
    </location>
</feature>
<feature type="domain" description="Glutamine amidotransferase type-2" evidence="10">
    <location>
        <begin position="2"/>
        <end position="222"/>
    </location>
</feature>
<keyword evidence="12" id="KW-1185">Reference proteome</keyword>
<dbReference type="InterPro" id="IPR051786">
    <property type="entry name" value="ASN_synthetase/amidase"/>
</dbReference>
<evidence type="ECO:0000313" key="11">
    <source>
        <dbReference type="EMBL" id="QEC67951.1"/>
    </source>
</evidence>
<dbReference type="PANTHER" id="PTHR43284">
    <property type="entry name" value="ASPARAGINE SYNTHETASE (GLUTAMINE-HYDROLYZING)"/>
    <property type="match status" value="1"/>
</dbReference>
<keyword evidence="6 8" id="KW-0315">Glutamine amidotransferase</keyword>
<dbReference type="PROSITE" id="PS51278">
    <property type="entry name" value="GATASE_TYPE_2"/>
    <property type="match status" value="1"/>
</dbReference>
<dbReference type="EMBL" id="CP042435">
    <property type="protein sequence ID" value="QEC67951.1"/>
    <property type="molecule type" value="Genomic_DNA"/>
</dbReference>
<comment type="pathway">
    <text evidence="1">Amino-acid biosynthesis; L-asparagine biosynthesis; L-asparagine from L-aspartate (L-Gln route): step 1/1.</text>
</comment>
<dbReference type="InterPro" id="IPR033738">
    <property type="entry name" value="AsnB_N"/>
</dbReference>
<dbReference type="InterPro" id="IPR029055">
    <property type="entry name" value="Ntn_hydrolases_N"/>
</dbReference>
<accession>A0A5B8VAP9</accession>
<evidence type="ECO:0000256" key="3">
    <source>
        <dbReference type="ARBA" id="ARBA00012737"/>
    </source>
</evidence>
<dbReference type="AlphaFoldDB" id="A0A5B8VAP9"/>
<evidence type="ECO:0000256" key="9">
    <source>
        <dbReference type="PIRSR" id="PIRSR001589-2"/>
    </source>
</evidence>
<keyword evidence="8" id="KW-0061">Asparagine biosynthesis</keyword>
<dbReference type="OrthoDB" id="9763290at2"/>
<dbReference type="NCBIfam" id="TIGR01536">
    <property type="entry name" value="asn_synth_AEB"/>
    <property type="match status" value="1"/>
</dbReference>
<reference evidence="11 12" key="1">
    <citation type="journal article" date="2016" name="Int. J. Syst. Evol. Microbiol.">
        <title>Panacibacter ginsenosidivorans gen. nov., sp. nov., with ginsenoside converting activity isolated from soil of a ginseng field.</title>
        <authorList>
            <person name="Siddiqi M.Z."/>
            <person name="Muhammad Shafi S."/>
            <person name="Choi K.D."/>
            <person name="Im W.T."/>
        </authorList>
    </citation>
    <scope>NUCLEOTIDE SEQUENCE [LARGE SCALE GENOMIC DNA]</scope>
    <source>
        <strain evidence="11 12">Gsoil1550</strain>
    </source>
</reference>
<comment type="similarity">
    <text evidence="2">Belongs to the asparagine synthetase family.</text>
</comment>
<keyword evidence="5 9" id="KW-0067">ATP-binding</keyword>
<dbReference type="GO" id="GO:0005524">
    <property type="term" value="F:ATP binding"/>
    <property type="evidence" value="ECO:0007669"/>
    <property type="project" value="UniProtKB-KW"/>
</dbReference>
<dbReference type="PANTHER" id="PTHR43284:SF1">
    <property type="entry name" value="ASPARAGINE SYNTHETASE"/>
    <property type="match status" value="1"/>
</dbReference>
<dbReference type="InterPro" id="IPR006426">
    <property type="entry name" value="Asn_synth_AEB"/>
</dbReference>
<dbReference type="InterPro" id="IPR001962">
    <property type="entry name" value="Asn_synthase"/>
</dbReference>
<feature type="binding site" evidence="9">
    <location>
        <position position="100"/>
    </location>
    <ligand>
        <name>L-glutamine</name>
        <dbReference type="ChEBI" id="CHEBI:58359"/>
    </ligand>
</feature>
<organism evidence="11 12">
    <name type="scientific">Panacibacter ginsenosidivorans</name>
    <dbReference type="NCBI Taxonomy" id="1813871"/>
    <lineage>
        <taxon>Bacteria</taxon>
        <taxon>Pseudomonadati</taxon>
        <taxon>Bacteroidota</taxon>
        <taxon>Chitinophagia</taxon>
        <taxon>Chitinophagales</taxon>
        <taxon>Chitinophagaceae</taxon>
        <taxon>Panacibacter</taxon>
    </lineage>
</organism>
<evidence type="ECO:0000256" key="4">
    <source>
        <dbReference type="ARBA" id="ARBA00022741"/>
    </source>
</evidence>
<dbReference type="GO" id="GO:0004066">
    <property type="term" value="F:asparagine synthase (glutamine-hydrolyzing) activity"/>
    <property type="evidence" value="ECO:0007669"/>
    <property type="project" value="UniProtKB-EC"/>
</dbReference>
<evidence type="ECO:0000256" key="8">
    <source>
        <dbReference type="PIRSR" id="PIRSR001589-1"/>
    </source>
</evidence>
<comment type="catalytic activity">
    <reaction evidence="7">
        <text>L-aspartate + L-glutamine + ATP + H2O = L-asparagine + L-glutamate + AMP + diphosphate + H(+)</text>
        <dbReference type="Rhea" id="RHEA:12228"/>
        <dbReference type="ChEBI" id="CHEBI:15377"/>
        <dbReference type="ChEBI" id="CHEBI:15378"/>
        <dbReference type="ChEBI" id="CHEBI:29985"/>
        <dbReference type="ChEBI" id="CHEBI:29991"/>
        <dbReference type="ChEBI" id="CHEBI:30616"/>
        <dbReference type="ChEBI" id="CHEBI:33019"/>
        <dbReference type="ChEBI" id="CHEBI:58048"/>
        <dbReference type="ChEBI" id="CHEBI:58359"/>
        <dbReference type="ChEBI" id="CHEBI:456215"/>
        <dbReference type="EC" id="6.3.5.4"/>
    </reaction>
</comment>
<dbReference type="Pfam" id="PF13522">
    <property type="entry name" value="GATase_6"/>
    <property type="match status" value="1"/>
</dbReference>
<dbReference type="Gene3D" id="3.60.20.10">
    <property type="entry name" value="Glutamine Phosphoribosylpyrophosphate, subunit 1, domain 1"/>
    <property type="match status" value="1"/>
</dbReference>
<dbReference type="GO" id="GO:0006529">
    <property type="term" value="P:asparagine biosynthetic process"/>
    <property type="evidence" value="ECO:0007669"/>
    <property type="project" value="UniProtKB-KW"/>
</dbReference>
<protein>
    <recommendedName>
        <fullName evidence="3">asparagine synthase (glutamine-hydrolyzing)</fullName>
        <ecNumber evidence="3">6.3.5.4</ecNumber>
    </recommendedName>
</protein>
<dbReference type="CDD" id="cd01991">
    <property type="entry name" value="Asn_synthase_B_C"/>
    <property type="match status" value="1"/>
</dbReference>
<dbReference type="InterPro" id="IPR014729">
    <property type="entry name" value="Rossmann-like_a/b/a_fold"/>
</dbReference>
<dbReference type="RefSeq" id="WP_147189758.1">
    <property type="nucleotide sequence ID" value="NZ_CP042435.1"/>
</dbReference>
<evidence type="ECO:0000259" key="10">
    <source>
        <dbReference type="PROSITE" id="PS51278"/>
    </source>
</evidence>
<evidence type="ECO:0000256" key="5">
    <source>
        <dbReference type="ARBA" id="ARBA00022840"/>
    </source>
</evidence>
<evidence type="ECO:0000313" key="12">
    <source>
        <dbReference type="Proteomes" id="UP000321533"/>
    </source>
</evidence>
<name>A0A5B8VAP9_9BACT</name>
<dbReference type="KEGG" id="pgin:FRZ67_11800"/>
<evidence type="ECO:0000256" key="6">
    <source>
        <dbReference type="ARBA" id="ARBA00022962"/>
    </source>
</evidence>
<dbReference type="PIRSF" id="PIRSF001589">
    <property type="entry name" value="Asn_synthetase_glu-h"/>
    <property type="match status" value="1"/>
</dbReference>
<dbReference type="SUPFAM" id="SSF52402">
    <property type="entry name" value="Adenine nucleotide alpha hydrolases-like"/>
    <property type="match status" value="1"/>
</dbReference>
<evidence type="ECO:0000256" key="2">
    <source>
        <dbReference type="ARBA" id="ARBA00005752"/>
    </source>
</evidence>
<evidence type="ECO:0000256" key="1">
    <source>
        <dbReference type="ARBA" id="ARBA00005187"/>
    </source>
</evidence>
<dbReference type="EC" id="6.3.5.4" evidence="3"/>
<evidence type="ECO:0000256" key="7">
    <source>
        <dbReference type="ARBA" id="ARBA00048741"/>
    </source>
</evidence>
<dbReference type="InterPro" id="IPR017932">
    <property type="entry name" value="GATase_2_dom"/>
</dbReference>
<dbReference type="Proteomes" id="UP000321533">
    <property type="component" value="Chromosome"/>
</dbReference>
<dbReference type="SUPFAM" id="SSF56235">
    <property type="entry name" value="N-terminal nucleophile aminohydrolases (Ntn hydrolases)"/>
    <property type="match status" value="1"/>
</dbReference>
<dbReference type="Gene3D" id="3.40.50.620">
    <property type="entry name" value="HUPs"/>
    <property type="match status" value="1"/>
</dbReference>
<dbReference type="CDD" id="cd00712">
    <property type="entry name" value="AsnB"/>
    <property type="match status" value="1"/>
</dbReference>
<keyword evidence="4 9" id="KW-0547">Nucleotide-binding</keyword>
<gene>
    <name evidence="11" type="primary">asnB</name>
    <name evidence="11" type="ORF">FRZ67_11800</name>
</gene>
<keyword evidence="8" id="KW-0028">Amino-acid biosynthesis</keyword>
<keyword evidence="11" id="KW-0436">Ligase</keyword>